<dbReference type="GO" id="GO:0006384">
    <property type="term" value="P:transcription initiation at RNA polymerase III promoter"/>
    <property type="evidence" value="ECO:0007669"/>
    <property type="project" value="InterPro"/>
</dbReference>
<dbReference type="InterPro" id="IPR019136">
    <property type="entry name" value="TF_IIIC_su-5_HTH"/>
</dbReference>
<feature type="domain" description="Transcription factor IIIC subunit 5 HTH" evidence="2">
    <location>
        <begin position="351"/>
        <end position="552"/>
    </location>
</feature>
<proteinExistence type="predicted"/>
<dbReference type="EMBL" id="LJSK01000312">
    <property type="protein sequence ID" value="KPI83901.1"/>
    <property type="molecule type" value="Genomic_DNA"/>
</dbReference>
<gene>
    <name evidence="3" type="ORF">ABL78_7061</name>
</gene>
<evidence type="ECO:0000313" key="4">
    <source>
        <dbReference type="Proteomes" id="UP000038009"/>
    </source>
</evidence>
<protein>
    <recommendedName>
        <fullName evidence="2">Transcription factor IIIC subunit 5 HTH domain-containing protein</fullName>
    </recommendedName>
</protein>
<feature type="compositionally biased region" description="Polar residues" evidence="1">
    <location>
        <begin position="723"/>
        <end position="732"/>
    </location>
</feature>
<dbReference type="GO" id="GO:0001003">
    <property type="term" value="F:RNA polymerase III type 2 promoter sequence-specific DNA binding"/>
    <property type="evidence" value="ECO:0007669"/>
    <property type="project" value="TreeGrafter"/>
</dbReference>
<feature type="region of interest" description="Disordered" evidence="1">
    <location>
        <begin position="281"/>
        <end position="305"/>
    </location>
</feature>
<reference evidence="3 4" key="1">
    <citation type="journal article" date="2015" name="PLoS Pathog.">
        <title>Leptomonas seymouri: Adaptations to the Dixenous Life Cycle Analyzed by Genome Sequencing, Transcriptome Profiling and Co-infection with Leishmania donovani.</title>
        <authorList>
            <person name="Kraeva N."/>
            <person name="Butenko A."/>
            <person name="Hlavacova J."/>
            <person name="Kostygov A."/>
            <person name="Myskova J."/>
            <person name="Grybchuk D."/>
            <person name="Lestinova T."/>
            <person name="Votypka J."/>
            <person name="Volf P."/>
            <person name="Opperdoes F."/>
            <person name="Flegontov P."/>
            <person name="Lukes J."/>
            <person name="Yurchenko V."/>
        </authorList>
    </citation>
    <scope>NUCLEOTIDE SEQUENCE [LARGE SCALE GENOMIC DNA]</scope>
    <source>
        <strain evidence="3 4">ATCC 30220</strain>
    </source>
</reference>
<dbReference type="PANTHER" id="PTHR13230:SF5">
    <property type="entry name" value="GENERAL TRANSCRIPTION FACTOR 3C POLYPEPTIDE 5"/>
    <property type="match status" value="1"/>
</dbReference>
<keyword evidence="4" id="KW-1185">Reference proteome</keyword>
<dbReference type="Proteomes" id="UP000038009">
    <property type="component" value="Unassembled WGS sequence"/>
</dbReference>
<feature type="compositionally biased region" description="Basic and acidic residues" evidence="1">
    <location>
        <begin position="144"/>
        <end position="158"/>
    </location>
</feature>
<accession>A0A0N1I2I9</accession>
<dbReference type="Pfam" id="PF09734">
    <property type="entry name" value="Tau95"/>
    <property type="match status" value="1"/>
</dbReference>
<dbReference type="GO" id="GO:0001002">
    <property type="term" value="F:RNA polymerase III type 1 promoter sequence-specific DNA binding"/>
    <property type="evidence" value="ECO:0007669"/>
    <property type="project" value="TreeGrafter"/>
</dbReference>
<feature type="region of interest" description="Disordered" evidence="1">
    <location>
        <begin position="691"/>
        <end position="743"/>
    </location>
</feature>
<feature type="region of interest" description="Disordered" evidence="1">
    <location>
        <begin position="177"/>
        <end position="219"/>
    </location>
</feature>
<feature type="compositionally biased region" description="Polar residues" evidence="1">
    <location>
        <begin position="177"/>
        <end position="190"/>
    </location>
</feature>
<feature type="compositionally biased region" description="Basic and acidic residues" evidence="1">
    <location>
        <begin position="82"/>
        <end position="118"/>
    </location>
</feature>
<name>A0A0N1I2I9_LEPSE</name>
<feature type="compositionally biased region" description="Polar residues" evidence="1">
    <location>
        <begin position="290"/>
        <end position="305"/>
    </location>
</feature>
<sequence>MNPPSSPRPKAMPSFRSYISVELPFTLSPTAFCTTRSGLDAGAAPCAIPLESKREVEAFLPPSFVVECVQHAVPQRNCVRPDDTFARRADGGPDGARSQHEGFDGTDFHEDASDDESRSVSSNNNSSGGSDDDAAADAAANREGTAKESGEQKPEVRLLTRHRRDYCTDPIFSGWRSTNWSAESDPSSTTQEKEDRTSKFSIEQQADVASTTAGTQDPKRRRLEVFSSIEPQVLLNGYYRNDALVQVRRTRRIRRYRDPETNAVLREDFIERGADCEKDMGKRTSVGAAPSSTAINSSDPSSTDSLEPALATAVLGVVSRELELARPADFTFALFTPEQLRASPSLCGADFFPPAHYLTAKAPFEVHYEPGKDANTSVPIDSCADAARSSCVARGDFEGSKLEASTHSELQAGRTSHGAPLPPSASSQFEFGALPMMSIGPEENAVLPTRLPAHDDFLRNLPSSLDGSRDDDPPEVRMIVRLLAERPAWIVHDLTDAMLQSGVCPRTHRNKQVMNCFTYVIRSGPFNRLRLRLGYDPYANSSSAPYERIAVRLHRRSDVGVRLRDVSRSPFIESVLRLLLKRDRVRRAAYKAEPGHERRSTLLELQCRAIRDGLLVLPYQPIDAMDDAVIAEIIRNVVVVDEPMERNQRGQRRGWLSEAAYMRAMTHFTDSLTLLLEQEVEPLLRKFKGEDEATHAKNRGHYQDTPSVTQRTASLDDDDDIHSSLSAMSSATAGDLSSDAEDD</sequence>
<evidence type="ECO:0000256" key="1">
    <source>
        <dbReference type="SAM" id="MobiDB-lite"/>
    </source>
</evidence>
<dbReference type="PANTHER" id="PTHR13230">
    <property type="entry name" value="GENERAL TRANSCRIPTION FACTOR IIIC, POLYPEPTIDE 5"/>
    <property type="match status" value="1"/>
</dbReference>
<dbReference type="AlphaFoldDB" id="A0A0N1I2I9"/>
<comment type="caution">
    <text evidence="3">The sequence shown here is derived from an EMBL/GenBank/DDBJ whole genome shotgun (WGS) entry which is preliminary data.</text>
</comment>
<dbReference type="OMA" id="GWRSTNW"/>
<feature type="compositionally biased region" description="Polar residues" evidence="1">
    <location>
        <begin position="199"/>
        <end position="215"/>
    </location>
</feature>
<evidence type="ECO:0000259" key="2">
    <source>
        <dbReference type="Pfam" id="PF09734"/>
    </source>
</evidence>
<feature type="compositionally biased region" description="Low complexity" evidence="1">
    <location>
        <begin position="119"/>
        <end position="129"/>
    </location>
</feature>
<dbReference type="OrthoDB" id="5598268at2759"/>
<organism evidence="3 4">
    <name type="scientific">Leptomonas seymouri</name>
    <dbReference type="NCBI Taxonomy" id="5684"/>
    <lineage>
        <taxon>Eukaryota</taxon>
        <taxon>Discoba</taxon>
        <taxon>Euglenozoa</taxon>
        <taxon>Kinetoplastea</taxon>
        <taxon>Metakinetoplastina</taxon>
        <taxon>Trypanosomatida</taxon>
        <taxon>Trypanosomatidae</taxon>
        <taxon>Leishmaniinae</taxon>
        <taxon>Leptomonas</taxon>
    </lineage>
</organism>
<dbReference type="InterPro" id="IPR040454">
    <property type="entry name" value="TF_IIIC_Tfc1/Sfc1"/>
</dbReference>
<dbReference type="VEuPathDB" id="TriTrypDB:Lsey_0312_0070"/>
<dbReference type="GO" id="GO:0000127">
    <property type="term" value="C:transcription factor TFIIIC complex"/>
    <property type="evidence" value="ECO:0007669"/>
    <property type="project" value="InterPro"/>
</dbReference>
<evidence type="ECO:0000313" key="3">
    <source>
        <dbReference type="EMBL" id="KPI83901.1"/>
    </source>
</evidence>
<feature type="compositionally biased region" description="Polar residues" evidence="1">
    <location>
        <begin position="704"/>
        <end position="713"/>
    </location>
</feature>
<feature type="region of interest" description="Disordered" evidence="1">
    <location>
        <begin position="82"/>
        <end position="158"/>
    </location>
</feature>